<dbReference type="EMBL" id="UZAH01027964">
    <property type="protein sequence ID" value="VDO96564.1"/>
    <property type="molecule type" value="Genomic_DNA"/>
</dbReference>
<keyword evidence="7" id="KW-1185">Reference proteome</keyword>
<sequence length="368" mass="42870">MFGRLNGVVFVLLLFLTSFLGSIFMLFPLMPLAYFVPKLWRTCADLLVGYWLTFPASLVEYIFGTSFHVSGDVILRDRPALIIMNHRTRLDWLFLWNALYKMDPLLLTTEKISLKAPLKRIPGAGWAMSCGSYIFLERSFECDKATITASVQYYKSIGKSYQLLLFPEGTDRGVRAAAQSDAYAIKHGLPRYDYVLHPRTTGFNYLLNVMREENYICDVYDITVAYEDVIIDSELSLLKEGVFPKHVHFDVKKYDVKDVPTDPEKSGNWLKELWQKKESRLKEFYEAELHKRRLHASGEAFVFPVETQGIGYYVAFGFWIVMTAVWLHSLYVYYLLRLYAVVASLFYMYVLRRYNGLEFLVMKWSTLQ</sequence>
<dbReference type="GO" id="GO:0005783">
    <property type="term" value="C:endoplasmic reticulum"/>
    <property type="evidence" value="ECO:0007669"/>
    <property type="project" value="TreeGrafter"/>
</dbReference>
<dbReference type="GO" id="GO:0016746">
    <property type="term" value="F:acyltransferase activity"/>
    <property type="evidence" value="ECO:0007669"/>
    <property type="project" value="UniProtKB-KW"/>
</dbReference>
<evidence type="ECO:0000259" key="5">
    <source>
        <dbReference type="SMART" id="SM00563"/>
    </source>
</evidence>
<feature type="transmembrane region" description="Helical" evidence="4">
    <location>
        <begin position="47"/>
        <end position="69"/>
    </location>
</feature>
<gene>
    <name evidence="6" type="ORF">HPBE_LOCUS13551</name>
</gene>
<dbReference type="Pfam" id="PF01553">
    <property type="entry name" value="Acyltransferase"/>
    <property type="match status" value="1"/>
</dbReference>
<dbReference type="PANTHER" id="PTHR10983">
    <property type="entry name" value="1-ACYLGLYCEROL-3-PHOSPHATE ACYLTRANSFERASE-RELATED"/>
    <property type="match status" value="1"/>
</dbReference>
<comment type="similarity">
    <text evidence="1">Belongs to the 1-acyl-sn-glycerol-3-phosphate acyltransferase family.</text>
</comment>
<accession>A0A3P8ALB1</accession>
<feature type="transmembrane region" description="Helical" evidence="4">
    <location>
        <begin position="334"/>
        <end position="351"/>
    </location>
</feature>
<keyword evidence="2" id="KW-0808">Transferase</keyword>
<dbReference type="SUPFAM" id="SSF69593">
    <property type="entry name" value="Glycerol-3-phosphate (1)-acyltransferase"/>
    <property type="match status" value="1"/>
</dbReference>
<evidence type="ECO:0000256" key="1">
    <source>
        <dbReference type="ARBA" id="ARBA00008655"/>
    </source>
</evidence>
<reference evidence="6 7" key="1">
    <citation type="submission" date="2018-11" db="EMBL/GenBank/DDBJ databases">
        <authorList>
            <consortium name="Pathogen Informatics"/>
        </authorList>
    </citation>
    <scope>NUCLEOTIDE SEQUENCE [LARGE SCALE GENOMIC DNA]</scope>
</reference>
<dbReference type="PANTHER" id="PTHR10983:SF16">
    <property type="entry name" value="LYSOCARDIOLIPIN ACYLTRANSFERASE 1"/>
    <property type="match status" value="1"/>
</dbReference>
<evidence type="ECO:0000256" key="2">
    <source>
        <dbReference type="ARBA" id="ARBA00022679"/>
    </source>
</evidence>
<dbReference type="InterPro" id="IPR002123">
    <property type="entry name" value="Plipid/glycerol_acylTrfase"/>
</dbReference>
<evidence type="ECO:0000313" key="6">
    <source>
        <dbReference type="EMBL" id="VDO96564.1"/>
    </source>
</evidence>
<dbReference type="GO" id="GO:0036149">
    <property type="term" value="P:phosphatidylinositol acyl-chain remodeling"/>
    <property type="evidence" value="ECO:0007669"/>
    <property type="project" value="TreeGrafter"/>
</dbReference>
<organism evidence="6">
    <name type="scientific">Heligmosomoides polygyrus</name>
    <name type="common">Parasitic roundworm</name>
    <dbReference type="NCBI Taxonomy" id="6339"/>
    <lineage>
        <taxon>Eukaryota</taxon>
        <taxon>Metazoa</taxon>
        <taxon>Ecdysozoa</taxon>
        <taxon>Nematoda</taxon>
        <taxon>Chromadorea</taxon>
        <taxon>Rhabditida</taxon>
        <taxon>Rhabditina</taxon>
        <taxon>Rhabditomorpha</taxon>
        <taxon>Strongyloidea</taxon>
        <taxon>Heligmosomidae</taxon>
        <taxon>Heligmosomoides</taxon>
    </lineage>
</organism>
<dbReference type="WBParaSite" id="HPBE_0001355001-mRNA-1">
    <property type="protein sequence ID" value="HPBE_0001355001-mRNA-1"/>
    <property type="gene ID" value="HPBE_0001355001"/>
</dbReference>
<keyword evidence="4" id="KW-1133">Transmembrane helix</keyword>
<evidence type="ECO:0000256" key="3">
    <source>
        <dbReference type="ARBA" id="ARBA00023315"/>
    </source>
</evidence>
<feature type="domain" description="Phospholipid/glycerol acyltransferase" evidence="5">
    <location>
        <begin position="80"/>
        <end position="204"/>
    </location>
</feature>
<feature type="transmembrane region" description="Helical" evidence="4">
    <location>
        <begin position="310"/>
        <end position="328"/>
    </location>
</feature>
<reference evidence="8" key="2">
    <citation type="submission" date="2019-09" db="UniProtKB">
        <authorList>
            <consortium name="WormBaseParasite"/>
        </authorList>
    </citation>
    <scope>IDENTIFICATION</scope>
</reference>
<name>A0A3P8ALB1_HELPZ</name>
<protein>
    <submittedName>
        <fullName evidence="8">PlsC domain-containing protein</fullName>
    </submittedName>
</protein>
<proteinExistence type="inferred from homology"/>
<keyword evidence="3" id="KW-0012">Acyltransferase</keyword>
<dbReference type="InterPro" id="IPR032098">
    <property type="entry name" value="Acyltransf_C"/>
</dbReference>
<dbReference type="CDD" id="cd07990">
    <property type="entry name" value="LPLAT_LCLAT1-like"/>
    <property type="match status" value="1"/>
</dbReference>
<evidence type="ECO:0000313" key="7">
    <source>
        <dbReference type="Proteomes" id="UP000050761"/>
    </source>
</evidence>
<keyword evidence="4" id="KW-0472">Membrane</keyword>
<evidence type="ECO:0000256" key="4">
    <source>
        <dbReference type="SAM" id="Phobius"/>
    </source>
</evidence>
<dbReference type="SMART" id="SM00563">
    <property type="entry name" value="PlsC"/>
    <property type="match status" value="1"/>
</dbReference>
<feature type="transmembrane region" description="Helical" evidence="4">
    <location>
        <begin position="7"/>
        <end position="27"/>
    </location>
</feature>
<dbReference type="OrthoDB" id="186786at2759"/>
<dbReference type="Proteomes" id="UP000050761">
    <property type="component" value="Unassembled WGS sequence"/>
</dbReference>
<evidence type="ECO:0000313" key="8">
    <source>
        <dbReference type="WBParaSite" id="HPBE_0001355001-mRNA-1"/>
    </source>
</evidence>
<keyword evidence="4" id="KW-0812">Transmembrane</keyword>
<dbReference type="Pfam" id="PF16076">
    <property type="entry name" value="Acyltransf_C"/>
    <property type="match status" value="1"/>
</dbReference>
<dbReference type="AlphaFoldDB" id="A0A3P8ALB1"/>